<evidence type="ECO:0000256" key="1">
    <source>
        <dbReference type="SAM" id="SignalP"/>
    </source>
</evidence>
<feature type="chain" id="PRO_5017417158" description="Secreted protein" evidence="1">
    <location>
        <begin position="24"/>
        <end position="130"/>
    </location>
</feature>
<evidence type="ECO:0008006" key="4">
    <source>
        <dbReference type="Google" id="ProtNLM"/>
    </source>
</evidence>
<dbReference type="Proteomes" id="UP000268094">
    <property type="component" value="Unassembled WGS sequence"/>
</dbReference>
<organism evidence="2 3">
    <name type="scientific">Corallococcus terminator</name>
    <dbReference type="NCBI Taxonomy" id="2316733"/>
    <lineage>
        <taxon>Bacteria</taxon>
        <taxon>Pseudomonadati</taxon>
        <taxon>Myxococcota</taxon>
        <taxon>Myxococcia</taxon>
        <taxon>Myxococcales</taxon>
        <taxon>Cystobacterineae</taxon>
        <taxon>Myxococcaceae</taxon>
        <taxon>Corallococcus</taxon>
    </lineage>
</organism>
<keyword evidence="3" id="KW-1185">Reference proteome</keyword>
<evidence type="ECO:0000313" key="2">
    <source>
        <dbReference type="EMBL" id="RKG80466.1"/>
    </source>
</evidence>
<dbReference type="EMBL" id="RAVZ01000226">
    <property type="protein sequence ID" value="RKG80466.1"/>
    <property type="molecule type" value="Genomic_DNA"/>
</dbReference>
<protein>
    <recommendedName>
        <fullName evidence="4">Secreted protein</fullName>
    </recommendedName>
</protein>
<name>A0A3A8ICU7_9BACT</name>
<gene>
    <name evidence="2" type="ORF">D7V88_27495</name>
</gene>
<accession>A0A3A8ICU7</accession>
<dbReference type="OrthoDB" id="5522107at2"/>
<reference evidence="3" key="1">
    <citation type="submission" date="2018-09" db="EMBL/GenBank/DDBJ databases">
        <authorList>
            <person name="Livingstone P.G."/>
            <person name="Whitworth D.E."/>
        </authorList>
    </citation>
    <scope>NUCLEOTIDE SEQUENCE [LARGE SCALE GENOMIC DNA]</scope>
    <source>
        <strain evidence="3">CA054A</strain>
    </source>
</reference>
<evidence type="ECO:0000313" key="3">
    <source>
        <dbReference type="Proteomes" id="UP000268094"/>
    </source>
</evidence>
<dbReference type="AlphaFoldDB" id="A0A3A8ICU7"/>
<proteinExistence type="predicted"/>
<dbReference type="RefSeq" id="WP_120543595.1">
    <property type="nucleotide sequence ID" value="NZ_RAVZ01000226.1"/>
</dbReference>
<keyword evidence="1" id="KW-0732">Signal</keyword>
<sequence length="130" mass="13387">MSKKNAAIALGLALLTGSTSAWAGFQQSTPVVITPANNCFGGSLGSARNSADNLQYLHVSVQASVSGLYHASVYVRDASGASASCTTTDLKLIEVLRSVTTDSFLMVYHNGAGACSTIEVVQASSSEPKQ</sequence>
<comment type="caution">
    <text evidence="2">The sequence shown here is derived from an EMBL/GenBank/DDBJ whole genome shotgun (WGS) entry which is preliminary data.</text>
</comment>
<feature type="signal peptide" evidence="1">
    <location>
        <begin position="1"/>
        <end position="23"/>
    </location>
</feature>